<feature type="transmembrane region" description="Helical" evidence="2">
    <location>
        <begin position="537"/>
        <end position="557"/>
    </location>
</feature>
<feature type="transmembrane region" description="Helical" evidence="2">
    <location>
        <begin position="578"/>
        <end position="604"/>
    </location>
</feature>
<feature type="compositionally biased region" description="Basic and acidic residues" evidence="1">
    <location>
        <begin position="38"/>
        <end position="50"/>
    </location>
</feature>
<sequence length="720" mass="80459">MDDRHTNPPLRGGSFADTSGYAPSLPRGTRTRTRHKRRDDAEQHQAHNRNEQAPTRNRTTTTNTTTTASRAQVQQPQPQPQASSSSSRARSRSRSRSRARARDPTSNPDSALNSDPYATPPPNGAYEAVPKDRWYNRRARVLGIPGERVREFAEGYFGLGDMPAARGAAPGSGLWGDWEEQGLVWLEGGFSEQFLWFVGQVAMQDNNAGGWDALLTKRAHRECLVTGVIGKVLEMAVFDDLLFGADKTQKSMLEAQDECTLEFEGYHRTALRSQCIRALLVNDILTPDFWPCVDQLTLQITSLLLPLLGIVDKHFPASRTNSLRNFYQDLHAIVASAGYLSIGIRWSANIFRFSLPYPGEVWDIDQEHVDDTIYNASEAANIRADLAAGEKWEAERRRRLDREREREARNGNRTLLSYGEALLASARDQLSAARRRIGGRENDGDSNNNDHTGNAWHPPSRMGKVQIVLWPMLQRFETVGEIDPEVGAADGEKVTTVHKAQVVYYYGQVDEAGGDSDHYPSLDDWMRETRRERRLSWLLELQWAIYPFMVWYLLGFLARYSPMVADIRQMVRRGSVEVFLYAAQGVTLFVMEALVIFVAVVIGVSKVAVFGLYLAMDTLAALLGPGLGYLWGALGGVVGNGDGWGGWYSPQLAYPDLSWESMKDMARVFTERFTLWDLGGAGRPEAVISGANQERLEGAQCDQGNGEQRETEHTEHSGIS</sequence>
<dbReference type="eggNOG" id="KOG0581">
    <property type="taxonomic scope" value="Eukaryota"/>
</dbReference>
<dbReference type="VEuPathDB" id="FungiDB:CHGG_01707"/>
<dbReference type="InParanoid" id="Q2HDJ7"/>
<dbReference type="OMA" id="WSANIFR"/>
<gene>
    <name evidence="3" type="ORF">CHGG_01707</name>
</gene>
<keyword evidence="2" id="KW-1133">Transmembrane helix</keyword>
<name>Q2HDJ7_CHAGB</name>
<feature type="region of interest" description="Disordered" evidence="1">
    <location>
        <begin position="697"/>
        <end position="720"/>
    </location>
</feature>
<evidence type="ECO:0000256" key="1">
    <source>
        <dbReference type="SAM" id="MobiDB-lite"/>
    </source>
</evidence>
<dbReference type="AlphaFoldDB" id="Q2HDJ7"/>
<dbReference type="RefSeq" id="XP_001220928.1">
    <property type="nucleotide sequence ID" value="XM_001220927.1"/>
</dbReference>
<feature type="compositionally biased region" description="Polar residues" evidence="1">
    <location>
        <begin position="104"/>
        <end position="113"/>
    </location>
</feature>
<keyword evidence="2" id="KW-0472">Membrane</keyword>
<protein>
    <submittedName>
        <fullName evidence="3">Uncharacterized protein</fullName>
    </submittedName>
</protein>
<feature type="region of interest" description="Disordered" evidence="1">
    <location>
        <begin position="1"/>
        <end position="129"/>
    </location>
</feature>
<evidence type="ECO:0000313" key="4">
    <source>
        <dbReference type="Proteomes" id="UP000001056"/>
    </source>
</evidence>
<dbReference type="GeneID" id="4387517"/>
<evidence type="ECO:0000256" key="2">
    <source>
        <dbReference type="SAM" id="Phobius"/>
    </source>
</evidence>
<accession>Q2HDJ7</accession>
<proteinExistence type="predicted"/>
<evidence type="ECO:0000313" key="3">
    <source>
        <dbReference type="EMBL" id="EAQ93472.1"/>
    </source>
</evidence>
<dbReference type="Proteomes" id="UP000001056">
    <property type="component" value="Unassembled WGS sequence"/>
</dbReference>
<feature type="compositionally biased region" description="Basic and acidic residues" evidence="1">
    <location>
        <begin position="707"/>
        <end position="720"/>
    </location>
</feature>
<keyword evidence="4" id="KW-1185">Reference proteome</keyword>
<feature type="region of interest" description="Disordered" evidence="1">
    <location>
        <begin position="438"/>
        <end position="459"/>
    </location>
</feature>
<keyword evidence="2" id="KW-0812">Transmembrane</keyword>
<feature type="compositionally biased region" description="Low complexity" evidence="1">
    <location>
        <begin position="55"/>
        <end position="88"/>
    </location>
</feature>
<feature type="compositionally biased region" description="Basic residues" evidence="1">
    <location>
        <begin position="89"/>
        <end position="99"/>
    </location>
</feature>
<dbReference type="EMBL" id="CH408029">
    <property type="protein sequence ID" value="EAQ93472.1"/>
    <property type="molecule type" value="Genomic_DNA"/>
</dbReference>
<dbReference type="OrthoDB" id="4749307at2759"/>
<reference evidence="4" key="1">
    <citation type="journal article" date="2015" name="Genome Announc.">
        <title>Draft genome sequence of the cellulolytic fungus Chaetomium globosum.</title>
        <authorList>
            <person name="Cuomo C.A."/>
            <person name="Untereiner W.A."/>
            <person name="Ma L.-J."/>
            <person name="Grabherr M."/>
            <person name="Birren B.W."/>
        </authorList>
    </citation>
    <scope>NUCLEOTIDE SEQUENCE [LARGE SCALE GENOMIC DNA]</scope>
    <source>
        <strain evidence="4">ATCC 6205 / CBS 148.51 / DSM 1962 / NBRC 6347 / NRRL 1970</strain>
    </source>
</reference>
<organism evidence="3 4">
    <name type="scientific">Chaetomium globosum (strain ATCC 6205 / CBS 148.51 / DSM 1962 / NBRC 6347 / NRRL 1970)</name>
    <name type="common">Soil fungus</name>
    <dbReference type="NCBI Taxonomy" id="306901"/>
    <lineage>
        <taxon>Eukaryota</taxon>
        <taxon>Fungi</taxon>
        <taxon>Dikarya</taxon>
        <taxon>Ascomycota</taxon>
        <taxon>Pezizomycotina</taxon>
        <taxon>Sordariomycetes</taxon>
        <taxon>Sordariomycetidae</taxon>
        <taxon>Sordariales</taxon>
        <taxon>Chaetomiaceae</taxon>
        <taxon>Chaetomium</taxon>
    </lineage>
</organism>
<feature type="transmembrane region" description="Helical" evidence="2">
    <location>
        <begin position="610"/>
        <end position="631"/>
    </location>
</feature>
<dbReference type="HOGENOM" id="CLU_384010_0_0_1"/>